<proteinExistence type="predicted"/>
<dbReference type="AlphaFoldDB" id="A0A831T9G5"/>
<dbReference type="NCBIfam" id="TIGR02547">
    <property type="entry name" value="casA_cse1"/>
    <property type="match status" value="1"/>
</dbReference>
<dbReference type="CDD" id="cd09729">
    <property type="entry name" value="Cse1_I-E"/>
    <property type="match status" value="1"/>
</dbReference>
<sequence>MPSFDLVDRPWIPCLTVDGRFTELSLRQALTRPRDVREIVDPAPTVTVALHRLLLAVLHRALNGPRDVDQWREWWEAGTWDADAVSAYLDRWRHRFDLFADERPFYQSYEVLDRYAAPITKLTHELASPVNPVSLFDHTLPGQLLLTPAQAARYLVAHQAFAVGGLVSGVGDEKYADAAPLCKAAVCLAKGESLFRTLMLNLVAYEPEEGKPFEFRGDDRPAWERDQGPKPADRRPDGYLDLLTWQSRRILLLPETRPDGTHVVPGVVIMKGEQFPDDWELWQGETMVPFRKVRDRPPFPLALSEDRALWRDSLALMQTARARVDESLQPPRLIDWLTELVEFGAFDRRTTFPIDIYGLTTDQAAVRFWRHERFPLPAAILDNQQLVSRVKEILDVAESAGETLRQAVRDIARATLPDGSRDAANLTAALGPERSYWPALEISFYQTVQQLADARDDDASTRRALASWAEHVGDVARRAFDEAIEPLQESPRAFLAIAEHHRWFTLRLHKTLRVFLDPPVEEVAHG</sequence>
<protein>
    <submittedName>
        <fullName evidence="2">Type I-E CRISPR-associated protein Cse1/CasA</fullName>
    </submittedName>
</protein>
<comment type="caution">
    <text evidence="2">The sequence shown here is derived from an EMBL/GenBank/DDBJ whole genome shotgun (WGS) entry which is preliminary data.</text>
</comment>
<organism evidence="2">
    <name type="scientific">Thermorudis peleae</name>
    <dbReference type="NCBI Taxonomy" id="1382356"/>
    <lineage>
        <taxon>Bacteria</taxon>
        <taxon>Pseudomonadati</taxon>
        <taxon>Thermomicrobiota</taxon>
        <taxon>Thermomicrobia</taxon>
        <taxon>Thermomicrobia incertae sedis</taxon>
        <taxon>Thermorudis</taxon>
    </lineage>
</organism>
<reference evidence="2" key="1">
    <citation type="journal article" date="2020" name="mSystems">
        <title>Genome- and Community-Level Interaction Insights into Carbon Utilization and Element Cycling Functions of Hydrothermarchaeota in Hydrothermal Sediment.</title>
        <authorList>
            <person name="Zhou Z."/>
            <person name="Liu Y."/>
            <person name="Xu W."/>
            <person name="Pan J."/>
            <person name="Luo Z.H."/>
            <person name="Li M."/>
        </authorList>
    </citation>
    <scope>NUCLEOTIDE SEQUENCE [LARGE SCALE GENOMIC DNA]</scope>
    <source>
        <strain evidence="2">SpSt-210</strain>
    </source>
</reference>
<dbReference type="EMBL" id="DSIY01000245">
    <property type="protein sequence ID" value="HEG91822.1"/>
    <property type="molecule type" value="Genomic_DNA"/>
</dbReference>
<gene>
    <name evidence="2" type="primary">casA</name>
    <name evidence="2" type="ORF">ENP34_10350</name>
</gene>
<dbReference type="InterPro" id="IPR013381">
    <property type="entry name" value="CRISPR-assoc_prot_Cse1"/>
</dbReference>
<feature type="region of interest" description="Disordered" evidence="1">
    <location>
        <begin position="215"/>
        <end position="236"/>
    </location>
</feature>
<evidence type="ECO:0000313" key="2">
    <source>
        <dbReference type="EMBL" id="HEG91822.1"/>
    </source>
</evidence>
<dbReference type="Pfam" id="PF09481">
    <property type="entry name" value="CRISPR_Cse1"/>
    <property type="match status" value="1"/>
</dbReference>
<name>A0A831T9G5_9BACT</name>
<dbReference type="Gene3D" id="1.10.132.100">
    <property type="match status" value="1"/>
</dbReference>
<evidence type="ECO:0000256" key="1">
    <source>
        <dbReference type="SAM" id="MobiDB-lite"/>
    </source>
</evidence>
<accession>A0A831T9G5</accession>